<dbReference type="CDD" id="cd00761">
    <property type="entry name" value="Glyco_tranf_GTA_type"/>
    <property type="match status" value="1"/>
</dbReference>
<feature type="domain" description="Glycosyltransferase 2-like" evidence="1">
    <location>
        <begin position="6"/>
        <end position="121"/>
    </location>
</feature>
<dbReference type="AlphaFoldDB" id="A0A1W6MG37"/>
<dbReference type="SUPFAM" id="SSF53448">
    <property type="entry name" value="Nucleotide-diphospho-sugar transferases"/>
    <property type="match status" value="1"/>
</dbReference>
<reference evidence="2 3" key="1">
    <citation type="submission" date="2016-11" db="EMBL/GenBank/DDBJ databases">
        <title>Trade-off between light-utilization and light-protection in marine flavobacteria.</title>
        <authorList>
            <person name="Kumagai Y."/>
        </authorList>
    </citation>
    <scope>NUCLEOTIDE SEQUENCE [LARGE SCALE GENOMIC DNA]</scope>
    <source>
        <strain evidence="2 3">JCM 13191</strain>
    </source>
</reference>
<protein>
    <recommendedName>
        <fullName evidence="1">Glycosyltransferase 2-like domain-containing protein</fullName>
    </recommendedName>
</protein>
<dbReference type="EMBL" id="CP019344">
    <property type="protein sequence ID" value="ARN76530.1"/>
    <property type="molecule type" value="Genomic_DNA"/>
</dbReference>
<keyword evidence="3" id="KW-1185">Reference proteome</keyword>
<evidence type="ECO:0000313" key="2">
    <source>
        <dbReference type="EMBL" id="ARN76530.1"/>
    </source>
</evidence>
<organism evidence="2 3">
    <name type="scientific">Nonlabens spongiae</name>
    <dbReference type="NCBI Taxonomy" id="331648"/>
    <lineage>
        <taxon>Bacteria</taxon>
        <taxon>Pseudomonadati</taxon>
        <taxon>Bacteroidota</taxon>
        <taxon>Flavobacteriia</taxon>
        <taxon>Flavobacteriales</taxon>
        <taxon>Flavobacteriaceae</taxon>
        <taxon>Nonlabens</taxon>
    </lineage>
</organism>
<dbReference type="Pfam" id="PF00535">
    <property type="entry name" value="Glycos_transf_2"/>
    <property type="match status" value="1"/>
</dbReference>
<dbReference type="Proteomes" id="UP000193431">
    <property type="component" value="Chromosome"/>
</dbReference>
<accession>A0A1W6MG37</accession>
<dbReference type="InterPro" id="IPR029044">
    <property type="entry name" value="Nucleotide-diphossugar_trans"/>
</dbReference>
<dbReference type="InterPro" id="IPR001173">
    <property type="entry name" value="Glyco_trans_2-like"/>
</dbReference>
<dbReference type="GO" id="GO:0016758">
    <property type="term" value="F:hexosyltransferase activity"/>
    <property type="evidence" value="ECO:0007669"/>
    <property type="project" value="UniProtKB-ARBA"/>
</dbReference>
<dbReference type="PANTHER" id="PTHR22916">
    <property type="entry name" value="GLYCOSYLTRANSFERASE"/>
    <property type="match status" value="1"/>
</dbReference>
<sequence>MSPLVSIIIPTYNRAHIIGPTLDSVIAQTYQNWECIVVDDGSNDNTQEVLNDYVNKDSRFRFYIRPDDHLPGGNGARNYGFKMSKGELIQWFDSDDFMLDRKIELKVEAILSKEYDFALCKSGELTSFNPYTVNQKWKIQSEGNILLDHLKTNIAFTTAGPLFSKKFLNDKNLFDEKVKIGQEWEFYSRLLTYKPRIIYVDKVLYHFRNLQGGIRESIDNEKYLNRCRTDQKLFKFINQSGYFKRRSKLHYDYQQFKFYWCLRRFHYLRRNTDHALAVSNLIKYLKLIDNHYFTLNISRNLFNFKHWNNILKKAL</sequence>
<dbReference type="PROSITE" id="PS50231">
    <property type="entry name" value="RICIN_B_LECTIN"/>
    <property type="match status" value="1"/>
</dbReference>
<proteinExistence type="predicted"/>
<evidence type="ECO:0000313" key="3">
    <source>
        <dbReference type="Proteomes" id="UP000193431"/>
    </source>
</evidence>
<dbReference type="PANTHER" id="PTHR22916:SF3">
    <property type="entry name" value="UDP-GLCNAC:BETAGAL BETA-1,3-N-ACETYLGLUCOSAMINYLTRANSFERASE-LIKE PROTEIN 1"/>
    <property type="match status" value="1"/>
</dbReference>
<dbReference type="Gene3D" id="3.90.550.10">
    <property type="entry name" value="Spore Coat Polysaccharide Biosynthesis Protein SpsA, Chain A"/>
    <property type="match status" value="1"/>
</dbReference>
<evidence type="ECO:0000259" key="1">
    <source>
        <dbReference type="Pfam" id="PF00535"/>
    </source>
</evidence>
<gene>
    <name evidence="2" type="ORF">BST97_00100</name>
</gene>
<dbReference type="STRING" id="331648.BST97_00100"/>
<name>A0A1W6MG37_9FLAO</name>